<dbReference type="Pfam" id="PF00168">
    <property type="entry name" value="C2"/>
    <property type="match status" value="1"/>
</dbReference>
<dbReference type="RefSeq" id="XP_040690477.1">
    <property type="nucleotide sequence ID" value="XM_040832828.1"/>
</dbReference>
<dbReference type="STRING" id="1073089.A0A1L9RPE3"/>
<accession>A0A1L9RPE3</accession>
<name>A0A1L9RPE3_ASPWE</name>
<evidence type="ECO:0000313" key="4">
    <source>
        <dbReference type="Proteomes" id="UP000184383"/>
    </source>
</evidence>
<dbReference type="InterPro" id="IPR035892">
    <property type="entry name" value="C2_domain_sf"/>
</dbReference>
<feature type="compositionally biased region" description="Low complexity" evidence="1">
    <location>
        <begin position="507"/>
        <end position="521"/>
    </location>
</feature>
<feature type="region of interest" description="Disordered" evidence="1">
    <location>
        <begin position="1"/>
        <end position="21"/>
    </location>
</feature>
<feature type="region of interest" description="Disordered" evidence="1">
    <location>
        <begin position="480"/>
        <end position="547"/>
    </location>
</feature>
<dbReference type="PANTHER" id="PTHR47800">
    <property type="entry name" value="C2 DOMAIN-CONTAINING PROTEIN"/>
    <property type="match status" value="1"/>
</dbReference>
<reference evidence="4" key="1">
    <citation type="journal article" date="2017" name="Genome Biol.">
        <title>Comparative genomics reveals high biological diversity and specific adaptations in the industrially and medically important fungal genus Aspergillus.</title>
        <authorList>
            <person name="de Vries R.P."/>
            <person name="Riley R."/>
            <person name="Wiebenga A."/>
            <person name="Aguilar-Osorio G."/>
            <person name="Amillis S."/>
            <person name="Uchima C.A."/>
            <person name="Anderluh G."/>
            <person name="Asadollahi M."/>
            <person name="Askin M."/>
            <person name="Barry K."/>
            <person name="Battaglia E."/>
            <person name="Bayram O."/>
            <person name="Benocci T."/>
            <person name="Braus-Stromeyer S.A."/>
            <person name="Caldana C."/>
            <person name="Canovas D."/>
            <person name="Cerqueira G.C."/>
            <person name="Chen F."/>
            <person name="Chen W."/>
            <person name="Choi C."/>
            <person name="Clum A."/>
            <person name="Dos Santos R.A."/>
            <person name="Damasio A.R."/>
            <person name="Diallinas G."/>
            <person name="Emri T."/>
            <person name="Fekete E."/>
            <person name="Flipphi M."/>
            <person name="Freyberg S."/>
            <person name="Gallo A."/>
            <person name="Gournas C."/>
            <person name="Habgood R."/>
            <person name="Hainaut M."/>
            <person name="Harispe M.L."/>
            <person name="Henrissat B."/>
            <person name="Hilden K.S."/>
            <person name="Hope R."/>
            <person name="Hossain A."/>
            <person name="Karabika E."/>
            <person name="Karaffa L."/>
            <person name="Karanyi Z."/>
            <person name="Krasevec N."/>
            <person name="Kuo A."/>
            <person name="Kusch H."/>
            <person name="LaButti K."/>
            <person name="Lagendijk E.L."/>
            <person name="Lapidus A."/>
            <person name="Levasseur A."/>
            <person name="Lindquist E."/>
            <person name="Lipzen A."/>
            <person name="Logrieco A.F."/>
            <person name="MacCabe A."/>
            <person name="Maekelae M.R."/>
            <person name="Malavazi I."/>
            <person name="Melin P."/>
            <person name="Meyer V."/>
            <person name="Mielnichuk N."/>
            <person name="Miskei M."/>
            <person name="Molnar A.P."/>
            <person name="Mule G."/>
            <person name="Ngan C.Y."/>
            <person name="Orejas M."/>
            <person name="Orosz E."/>
            <person name="Ouedraogo J.P."/>
            <person name="Overkamp K.M."/>
            <person name="Park H.-S."/>
            <person name="Perrone G."/>
            <person name="Piumi F."/>
            <person name="Punt P.J."/>
            <person name="Ram A.F."/>
            <person name="Ramon A."/>
            <person name="Rauscher S."/>
            <person name="Record E."/>
            <person name="Riano-Pachon D.M."/>
            <person name="Robert V."/>
            <person name="Roehrig J."/>
            <person name="Ruller R."/>
            <person name="Salamov A."/>
            <person name="Salih N.S."/>
            <person name="Samson R.A."/>
            <person name="Sandor E."/>
            <person name="Sanguinetti M."/>
            <person name="Schuetze T."/>
            <person name="Sepcic K."/>
            <person name="Shelest E."/>
            <person name="Sherlock G."/>
            <person name="Sophianopoulou V."/>
            <person name="Squina F.M."/>
            <person name="Sun H."/>
            <person name="Susca A."/>
            <person name="Todd R.B."/>
            <person name="Tsang A."/>
            <person name="Unkles S.E."/>
            <person name="van de Wiele N."/>
            <person name="van Rossen-Uffink D."/>
            <person name="Oliveira J.V."/>
            <person name="Vesth T.C."/>
            <person name="Visser J."/>
            <person name="Yu J.-H."/>
            <person name="Zhou M."/>
            <person name="Andersen M.R."/>
            <person name="Archer D.B."/>
            <person name="Baker S.E."/>
            <person name="Benoit I."/>
            <person name="Brakhage A.A."/>
            <person name="Braus G.H."/>
            <person name="Fischer R."/>
            <person name="Frisvad J.C."/>
            <person name="Goldman G.H."/>
            <person name="Houbraken J."/>
            <person name="Oakley B."/>
            <person name="Pocsi I."/>
            <person name="Scazzocchio C."/>
            <person name="Seiboth B."/>
            <person name="vanKuyk P.A."/>
            <person name="Wortman J."/>
            <person name="Dyer P.S."/>
            <person name="Grigoriev I.V."/>
        </authorList>
    </citation>
    <scope>NUCLEOTIDE SEQUENCE [LARGE SCALE GENOMIC DNA]</scope>
    <source>
        <strain evidence="4">DTO 134E9</strain>
    </source>
</reference>
<feature type="compositionally biased region" description="Basic and acidic residues" evidence="1">
    <location>
        <begin position="482"/>
        <end position="500"/>
    </location>
</feature>
<dbReference type="Proteomes" id="UP000184383">
    <property type="component" value="Unassembled WGS sequence"/>
</dbReference>
<feature type="compositionally biased region" description="Basic residues" evidence="1">
    <location>
        <begin position="569"/>
        <end position="581"/>
    </location>
</feature>
<dbReference type="GeneID" id="63748676"/>
<dbReference type="Gene3D" id="2.60.40.150">
    <property type="entry name" value="C2 domain"/>
    <property type="match status" value="1"/>
</dbReference>
<feature type="region of interest" description="Disordered" evidence="1">
    <location>
        <begin position="560"/>
        <end position="602"/>
    </location>
</feature>
<dbReference type="SMART" id="SM00239">
    <property type="entry name" value="C2"/>
    <property type="match status" value="1"/>
</dbReference>
<evidence type="ECO:0000256" key="1">
    <source>
        <dbReference type="SAM" id="MobiDB-lite"/>
    </source>
</evidence>
<keyword evidence="4" id="KW-1185">Reference proteome</keyword>
<gene>
    <name evidence="3" type="ORF">ASPWEDRAFT_26252</name>
</gene>
<dbReference type="AlphaFoldDB" id="A0A1L9RPE3"/>
<protein>
    <recommendedName>
        <fullName evidence="2">C2 domain-containing protein</fullName>
    </recommendedName>
</protein>
<evidence type="ECO:0000313" key="3">
    <source>
        <dbReference type="EMBL" id="OJJ36801.1"/>
    </source>
</evidence>
<feature type="domain" description="C2" evidence="2">
    <location>
        <begin position="47"/>
        <end position="178"/>
    </location>
</feature>
<dbReference type="PANTHER" id="PTHR47800:SF5">
    <property type="entry name" value="FER-1-LIKE PROTEIN 6"/>
    <property type="match status" value="1"/>
</dbReference>
<dbReference type="OrthoDB" id="73919at2759"/>
<dbReference type="EMBL" id="KV878211">
    <property type="protein sequence ID" value="OJJ36801.1"/>
    <property type="molecule type" value="Genomic_DNA"/>
</dbReference>
<dbReference type="SUPFAM" id="SSF49562">
    <property type="entry name" value="C2 domain (Calcium/lipid-binding domain, CaLB)"/>
    <property type="match status" value="1"/>
</dbReference>
<evidence type="ECO:0000259" key="2">
    <source>
        <dbReference type="PROSITE" id="PS50004"/>
    </source>
</evidence>
<organism evidence="3 4">
    <name type="scientific">Aspergillus wentii DTO 134E9</name>
    <dbReference type="NCBI Taxonomy" id="1073089"/>
    <lineage>
        <taxon>Eukaryota</taxon>
        <taxon>Fungi</taxon>
        <taxon>Dikarya</taxon>
        <taxon>Ascomycota</taxon>
        <taxon>Pezizomycotina</taxon>
        <taxon>Eurotiomycetes</taxon>
        <taxon>Eurotiomycetidae</taxon>
        <taxon>Eurotiales</taxon>
        <taxon>Aspergillaceae</taxon>
        <taxon>Aspergillus</taxon>
        <taxon>Aspergillus subgen. Cremei</taxon>
    </lineage>
</organism>
<dbReference type="VEuPathDB" id="FungiDB:ASPWEDRAFT_26252"/>
<dbReference type="GO" id="GO:0010628">
    <property type="term" value="P:positive regulation of gene expression"/>
    <property type="evidence" value="ECO:0007669"/>
    <property type="project" value="TreeGrafter"/>
</dbReference>
<proteinExistence type="predicted"/>
<dbReference type="InterPro" id="IPR000008">
    <property type="entry name" value="C2_dom"/>
</dbReference>
<feature type="compositionally biased region" description="Basic and acidic residues" evidence="1">
    <location>
        <begin position="538"/>
        <end position="547"/>
    </location>
</feature>
<dbReference type="PROSITE" id="PS50004">
    <property type="entry name" value="C2"/>
    <property type="match status" value="1"/>
</dbReference>
<sequence length="602" mass="68670">MDHEENNQPQARPRHNVNKYGPKLVDKTEELHHRAVTSMKVAAESDDQPAGGFDTTPIPHAPPGYTLKFSFHRGDNLPVADFGTFSSDPYVWAQLLVDLPKRHKQNPELCFRTPTVRKDTNPTWNSEWIVANVPASGFELKCCVYDEDAADHDDRLGNAYVEVGSISEGWPGIKEQRFKVKKRKASKRVYVFGNLAALASRRHDPGAYIIVSVECLGKTPGNEGGRMYTLGPNYWFKHFSPLIGRLAGTKDEIQTQNGKKAVSRYNFQAIQIQLTGPVPAKLYHRYVEFKPFVAGMFTSKSLRGRILNRALHHQHDRIYNFDRTTLDGQFSCPCVELTQKFLEFVHYGEGGRIFTYVLTLDGQFRFTETGKEFGIDLLSKHTMHSNVSIYIAYSGEFFLRRRKHRHRRRSHVTEQSENEIPVEEPAEDIMPEASTDPSDYELFIDNDSGTYRPNGQYLHLLKEFIAVNLPGLHVTTLDSQEDAERMGTLKDEQRECKTSEGRQMTYLQQSSTSSLSLSISSSDEEELDERSGRRTKHRGEFAQRVHEMRDVKGQVMRWAQDGHHDGHHGNLKTHLHPRKHPASKDPNSSKCAEEPSHPQQSN</sequence>